<evidence type="ECO:0000313" key="3">
    <source>
        <dbReference type="Proteomes" id="UP000471120"/>
    </source>
</evidence>
<proteinExistence type="predicted"/>
<accession>A0A6P2CAR8</accession>
<dbReference type="InterPro" id="IPR016040">
    <property type="entry name" value="NAD(P)-bd_dom"/>
</dbReference>
<feature type="domain" description="NAD(P)-binding" evidence="1">
    <location>
        <begin position="11"/>
        <end position="199"/>
    </location>
</feature>
<dbReference type="PANTHER" id="PTHR43355:SF2">
    <property type="entry name" value="FLAVIN REDUCTASE (NADPH)"/>
    <property type="match status" value="1"/>
</dbReference>
<name>A0A6P2CAR8_9NOCA</name>
<evidence type="ECO:0000259" key="1">
    <source>
        <dbReference type="Pfam" id="PF13460"/>
    </source>
</evidence>
<gene>
    <name evidence="2" type="ORF">DW322_06105</name>
</gene>
<dbReference type="Gene3D" id="3.40.50.720">
    <property type="entry name" value="NAD(P)-binding Rossmann-like Domain"/>
    <property type="match status" value="1"/>
</dbReference>
<dbReference type="AlphaFoldDB" id="A0A6P2CAR8"/>
<dbReference type="InterPro" id="IPR051606">
    <property type="entry name" value="Polyketide_Oxido-like"/>
</dbReference>
<protein>
    <submittedName>
        <fullName evidence="2">NAD-dependent epimerase/dehydratase family protein</fullName>
    </submittedName>
</protein>
<reference evidence="2 3" key="1">
    <citation type="submission" date="2018-07" db="EMBL/GenBank/DDBJ databases">
        <title>Genome sequence of Rhodococcus rhodnii ATCC 35071 from Rhodnius prolixus.</title>
        <authorList>
            <person name="Patel V."/>
            <person name="Vogel K.J."/>
        </authorList>
    </citation>
    <scope>NUCLEOTIDE SEQUENCE [LARGE SCALE GENOMIC DNA]</scope>
    <source>
        <strain evidence="2 3">ATCC 35071</strain>
    </source>
</reference>
<dbReference type="InterPro" id="IPR036291">
    <property type="entry name" value="NAD(P)-bd_dom_sf"/>
</dbReference>
<comment type="caution">
    <text evidence="2">The sequence shown here is derived from an EMBL/GenBank/DDBJ whole genome shotgun (WGS) entry which is preliminary data.</text>
</comment>
<dbReference type="Proteomes" id="UP000471120">
    <property type="component" value="Unassembled WGS sequence"/>
</dbReference>
<dbReference type="SUPFAM" id="SSF51735">
    <property type="entry name" value="NAD(P)-binding Rossmann-fold domains"/>
    <property type="match status" value="1"/>
</dbReference>
<dbReference type="GO" id="GO:0016646">
    <property type="term" value="F:oxidoreductase activity, acting on the CH-NH group of donors, NAD or NADP as acceptor"/>
    <property type="evidence" value="ECO:0007669"/>
    <property type="project" value="TreeGrafter"/>
</dbReference>
<dbReference type="Pfam" id="PF13460">
    <property type="entry name" value="NAD_binding_10"/>
    <property type="match status" value="1"/>
</dbReference>
<evidence type="ECO:0000313" key="2">
    <source>
        <dbReference type="EMBL" id="TXG89864.1"/>
    </source>
</evidence>
<sequence length="213" mass="22008">MSENPTLAVIGGTGYAGGHITREAVARGYGVTVVSRHDPADAAPGVTYVRGEISDEDLLRRLAKDHDVVAIAVSAASTDLLGAMPVIAEAVDAGSARLAVVGGAGSLVAPGGGRLVDSPDFPAAFRPEALAHADVLTWLQKNGDGIDWVYLSPAVGFGSFAPGERTGTYRTGDDTPVFAEDGSSQISGADYALAFVDELASHRHVNRRFTVGY</sequence>
<organism evidence="2 3">
    <name type="scientific">Rhodococcus rhodnii</name>
    <dbReference type="NCBI Taxonomy" id="38312"/>
    <lineage>
        <taxon>Bacteria</taxon>
        <taxon>Bacillati</taxon>
        <taxon>Actinomycetota</taxon>
        <taxon>Actinomycetes</taxon>
        <taxon>Mycobacteriales</taxon>
        <taxon>Nocardiaceae</taxon>
        <taxon>Rhodococcus</taxon>
    </lineage>
</organism>
<dbReference type="EMBL" id="QRCM01000001">
    <property type="protein sequence ID" value="TXG89864.1"/>
    <property type="molecule type" value="Genomic_DNA"/>
</dbReference>
<dbReference type="PANTHER" id="PTHR43355">
    <property type="entry name" value="FLAVIN REDUCTASE (NADPH)"/>
    <property type="match status" value="1"/>
</dbReference>
<dbReference type="RefSeq" id="WP_010839958.1">
    <property type="nucleotide sequence ID" value="NZ_QRCM01000001.1"/>
</dbReference>